<dbReference type="Proteomes" id="UP000809529">
    <property type="component" value="Unassembled WGS sequence"/>
</dbReference>
<organism evidence="10 11">
    <name type="scientific">Pseudomonas weihenstephanensis</name>
    <dbReference type="NCBI Taxonomy" id="1608994"/>
    <lineage>
        <taxon>Bacteria</taxon>
        <taxon>Pseudomonadati</taxon>
        <taxon>Pseudomonadota</taxon>
        <taxon>Gammaproteobacteria</taxon>
        <taxon>Pseudomonadales</taxon>
        <taxon>Pseudomonadaceae</taxon>
        <taxon>Pseudomonas</taxon>
    </lineage>
</organism>
<protein>
    <submittedName>
        <fullName evidence="10">Acyl-CoA dehydrogenase</fullName>
    </submittedName>
</protein>
<dbReference type="Gene3D" id="1.20.140.10">
    <property type="entry name" value="Butyryl-CoA Dehydrogenase, subunit A, domain 3"/>
    <property type="match status" value="1"/>
</dbReference>
<dbReference type="RefSeq" id="WP_059761589.1">
    <property type="nucleotide sequence ID" value="NZ_JAAEBW010000010.1"/>
</dbReference>
<dbReference type="CDD" id="cd00567">
    <property type="entry name" value="ACAD"/>
    <property type="match status" value="1"/>
</dbReference>
<evidence type="ECO:0000256" key="5">
    <source>
        <dbReference type="ARBA" id="ARBA00023002"/>
    </source>
</evidence>
<evidence type="ECO:0000313" key="11">
    <source>
        <dbReference type="Proteomes" id="UP000809529"/>
    </source>
</evidence>
<keyword evidence="3 6" id="KW-0285">Flavoprotein</keyword>
<dbReference type="InterPro" id="IPR046373">
    <property type="entry name" value="Acyl-CoA_Oxase/DH_mid-dom_sf"/>
</dbReference>
<evidence type="ECO:0000259" key="7">
    <source>
        <dbReference type="Pfam" id="PF00441"/>
    </source>
</evidence>
<feature type="domain" description="Acyl-CoA dehydrogenase/oxidase C-terminal" evidence="7">
    <location>
        <begin position="231"/>
        <end position="375"/>
    </location>
</feature>
<comment type="similarity">
    <text evidence="2 6">Belongs to the acyl-CoA dehydrogenase family.</text>
</comment>
<dbReference type="EMBL" id="JAAEBW010000010">
    <property type="protein sequence ID" value="MBM1196816.1"/>
    <property type="molecule type" value="Genomic_DNA"/>
</dbReference>
<dbReference type="InterPro" id="IPR036250">
    <property type="entry name" value="AcylCo_DH-like_C"/>
</dbReference>
<keyword evidence="5 6" id="KW-0560">Oxidoreductase</keyword>
<evidence type="ECO:0000259" key="8">
    <source>
        <dbReference type="Pfam" id="PF02770"/>
    </source>
</evidence>
<comment type="caution">
    <text evidence="10">The sequence shown here is derived from an EMBL/GenBank/DDBJ whole genome shotgun (WGS) entry which is preliminary data.</text>
</comment>
<evidence type="ECO:0000256" key="3">
    <source>
        <dbReference type="ARBA" id="ARBA00022630"/>
    </source>
</evidence>
<evidence type="ECO:0000259" key="9">
    <source>
        <dbReference type="Pfam" id="PF02771"/>
    </source>
</evidence>
<keyword evidence="11" id="KW-1185">Reference proteome</keyword>
<gene>
    <name evidence="10" type="ORF">GYN02_16745</name>
</gene>
<evidence type="ECO:0000256" key="6">
    <source>
        <dbReference type="RuleBase" id="RU362125"/>
    </source>
</evidence>
<dbReference type="Gene3D" id="2.40.110.10">
    <property type="entry name" value="Butyryl-CoA Dehydrogenase, subunit A, domain 2"/>
    <property type="match status" value="1"/>
</dbReference>
<dbReference type="SUPFAM" id="SSF56645">
    <property type="entry name" value="Acyl-CoA dehydrogenase NM domain-like"/>
    <property type="match status" value="1"/>
</dbReference>
<comment type="cofactor">
    <cofactor evidence="1 6">
        <name>FAD</name>
        <dbReference type="ChEBI" id="CHEBI:57692"/>
    </cofactor>
</comment>
<dbReference type="Pfam" id="PF00441">
    <property type="entry name" value="Acyl-CoA_dh_1"/>
    <property type="match status" value="1"/>
</dbReference>
<name>A0ABS1ZK10_9PSED</name>
<reference evidence="10 11" key="1">
    <citation type="submission" date="2020-01" db="EMBL/GenBank/DDBJ databases">
        <title>Comparative genomics of meat spoilage bacteria.</title>
        <authorList>
            <person name="Hilgarth M."/>
            <person name="Vogel R.F."/>
        </authorList>
    </citation>
    <scope>NUCLEOTIDE SEQUENCE [LARGE SCALE GENOMIC DNA]</scope>
    <source>
        <strain evidence="10 11">TMW2.2077</strain>
    </source>
</reference>
<dbReference type="InterPro" id="IPR013786">
    <property type="entry name" value="AcylCoA_DH/ox_N"/>
</dbReference>
<dbReference type="Pfam" id="PF02771">
    <property type="entry name" value="Acyl-CoA_dh_N"/>
    <property type="match status" value="1"/>
</dbReference>
<feature type="domain" description="Acyl-CoA dehydrogenase/oxidase N-terminal" evidence="9">
    <location>
        <begin position="6"/>
        <end position="120"/>
    </location>
</feature>
<evidence type="ECO:0000313" key="10">
    <source>
        <dbReference type="EMBL" id="MBM1196816.1"/>
    </source>
</evidence>
<dbReference type="PANTHER" id="PTHR43884:SF20">
    <property type="entry name" value="ACYL-COA DEHYDROGENASE FADE28"/>
    <property type="match status" value="1"/>
</dbReference>
<sequence>MTLLYSEEQRLLADSAREFLAARSPVSHQRALRDERREHGFDPHLWQDAVALGWSAIPFPENLGGLDFGCMGLGPIFESIGHNLSASPLLSSVVLSGSLLHLQGSALQQDVWLSAVISGERRMALALDERPRHDPQHVGLTAEPRGPGYCLDGHKYFVIDGVGADAYLVAAHAGDAHTPDQGTSLFLVPADTPGLTVSALPLIDSRNHAQVRFEQVQVGPEALLGEIGSAWPALNTALDRGRVCLAAEMLGMAQKLFDMTLEYLKTRVQFDVPIGSFQSLQHRAAQLYVELSLARSAVMAALAALDDPALSEVERQRLASLAKWKTGAMAIRVANESVQMHGGIGVTDELDVGLFLKRIRVAQACLGDADFHCERYATLECAHV</sequence>
<dbReference type="InterPro" id="IPR009075">
    <property type="entry name" value="AcylCo_DH/oxidase_C"/>
</dbReference>
<evidence type="ECO:0000256" key="2">
    <source>
        <dbReference type="ARBA" id="ARBA00009347"/>
    </source>
</evidence>
<dbReference type="SUPFAM" id="SSF47203">
    <property type="entry name" value="Acyl-CoA dehydrogenase C-terminal domain-like"/>
    <property type="match status" value="1"/>
</dbReference>
<keyword evidence="4 6" id="KW-0274">FAD</keyword>
<dbReference type="PANTHER" id="PTHR43884">
    <property type="entry name" value="ACYL-COA DEHYDROGENASE"/>
    <property type="match status" value="1"/>
</dbReference>
<dbReference type="Gene3D" id="1.10.540.10">
    <property type="entry name" value="Acyl-CoA dehydrogenase/oxidase, N-terminal domain"/>
    <property type="match status" value="1"/>
</dbReference>
<evidence type="ECO:0000256" key="1">
    <source>
        <dbReference type="ARBA" id="ARBA00001974"/>
    </source>
</evidence>
<dbReference type="Pfam" id="PF02770">
    <property type="entry name" value="Acyl-CoA_dh_M"/>
    <property type="match status" value="1"/>
</dbReference>
<accession>A0ABS1ZK10</accession>
<feature type="domain" description="Acyl-CoA oxidase/dehydrogenase middle" evidence="8">
    <location>
        <begin position="138"/>
        <end position="216"/>
    </location>
</feature>
<dbReference type="InterPro" id="IPR037069">
    <property type="entry name" value="AcylCoA_DH/ox_N_sf"/>
</dbReference>
<dbReference type="InterPro" id="IPR006091">
    <property type="entry name" value="Acyl-CoA_Oxase/DH_mid-dom"/>
</dbReference>
<proteinExistence type="inferred from homology"/>
<dbReference type="InterPro" id="IPR009100">
    <property type="entry name" value="AcylCoA_DH/oxidase_NM_dom_sf"/>
</dbReference>
<evidence type="ECO:0000256" key="4">
    <source>
        <dbReference type="ARBA" id="ARBA00022827"/>
    </source>
</evidence>